<gene>
    <name evidence="1" type="ORF">B2K_39245</name>
</gene>
<dbReference type="Proteomes" id="UP000007392">
    <property type="component" value="Chromosome"/>
</dbReference>
<evidence type="ECO:0000313" key="2">
    <source>
        <dbReference type="Proteomes" id="UP000007392"/>
    </source>
</evidence>
<name>R9UN33_9BACL</name>
<organism evidence="1 2">
    <name type="scientific">Paenibacillus mucilaginosus K02</name>
    <dbReference type="NCBI Taxonomy" id="997761"/>
    <lineage>
        <taxon>Bacteria</taxon>
        <taxon>Bacillati</taxon>
        <taxon>Bacillota</taxon>
        <taxon>Bacilli</taxon>
        <taxon>Bacillales</taxon>
        <taxon>Paenibacillaceae</taxon>
        <taxon>Paenibacillus</taxon>
    </lineage>
</organism>
<dbReference type="AlphaFoldDB" id="R9UN33"/>
<reference evidence="1 2" key="1">
    <citation type="submission" date="2013-06" db="EMBL/GenBank/DDBJ databases">
        <title>Complete genome sequence of Paenibacillus mucilaginosus K02.</title>
        <authorList>
            <person name="Xiao B."/>
            <person name="Sun L."/>
            <person name="Xiao L."/>
            <person name="Lian B."/>
        </authorList>
    </citation>
    <scope>NUCLEOTIDE SEQUENCE [LARGE SCALE GENOMIC DNA]</scope>
    <source>
        <strain evidence="1 2">K02</strain>
    </source>
</reference>
<dbReference type="KEGG" id="pmw:B2K_39245"/>
<sequence>MQIFLVNLTRPPYIDRDRYIKEEFIETEQEERAFI</sequence>
<protein>
    <submittedName>
        <fullName evidence="1">Uncharacterized protein</fullName>
    </submittedName>
</protein>
<dbReference type="EMBL" id="CP003422">
    <property type="protein sequence ID" value="AGN70668.1"/>
    <property type="molecule type" value="Genomic_DNA"/>
</dbReference>
<accession>R9UN33</accession>
<evidence type="ECO:0000313" key="1">
    <source>
        <dbReference type="EMBL" id="AGN70668.1"/>
    </source>
</evidence>
<dbReference type="HOGENOM" id="CLU_3366212_0_0_9"/>
<proteinExistence type="predicted"/>